<accession>A0A3Q3VYK3</accession>
<feature type="transmembrane region" description="Helical" evidence="1">
    <location>
        <begin position="251"/>
        <end position="275"/>
    </location>
</feature>
<dbReference type="Pfam" id="PF24874">
    <property type="entry name" value="Piezo_THU9_anchor"/>
    <property type="match status" value="1"/>
</dbReference>
<feature type="transmembrane region" description="Helical" evidence="1">
    <location>
        <begin position="81"/>
        <end position="100"/>
    </location>
</feature>
<dbReference type="GO" id="GO:0008381">
    <property type="term" value="F:mechanosensitive monoatomic ion channel activity"/>
    <property type="evidence" value="ECO:0007669"/>
    <property type="project" value="InterPro"/>
</dbReference>
<dbReference type="PANTHER" id="PTHR47049">
    <property type="entry name" value="PIEZO-TYPE MECHANOSENSITIVE ION CHANNEL HOMOLOG"/>
    <property type="match status" value="1"/>
</dbReference>
<keyword evidence="1" id="KW-0472">Membrane</keyword>
<evidence type="ECO:0008006" key="6">
    <source>
        <dbReference type="Google" id="ProtNLM"/>
    </source>
</evidence>
<keyword evidence="5" id="KW-1185">Reference proteome</keyword>
<dbReference type="InterPro" id="IPR056770">
    <property type="entry name" value="Piezo_THU9_anchor"/>
</dbReference>
<reference evidence="4" key="1">
    <citation type="submission" date="2025-08" db="UniProtKB">
        <authorList>
            <consortium name="Ensembl"/>
        </authorList>
    </citation>
    <scope>IDENTIFICATION</scope>
</reference>
<keyword evidence="1" id="KW-0812">Transmembrane</keyword>
<feature type="domain" description="Piezo non-specific cation channel cap" evidence="2">
    <location>
        <begin position="311"/>
        <end position="370"/>
    </location>
</feature>
<evidence type="ECO:0000256" key="1">
    <source>
        <dbReference type="SAM" id="Phobius"/>
    </source>
</evidence>
<reference evidence="4" key="2">
    <citation type="submission" date="2025-09" db="UniProtKB">
        <authorList>
            <consortium name="Ensembl"/>
        </authorList>
    </citation>
    <scope>IDENTIFICATION</scope>
</reference>
<evidence type="ECO:0000313" key="5">
    <source>
        <dbReference type="Proteomes" id="UP000261620"/>
    </source>
</evidence>
<keyword evidence="1" id="KW-1133">Transmembrane helix</keyword>
<dbReference type="Ensembl" id="ENSMMOT00000004248.1">
    <property type="protein sequence ID" value="ENSMMOP00000004172.1"/>
    <property type="gene ID" value="ENSMMOG00000003339.1"/>
</dbReference>
<dbReference type="AlphaFoldDB" id="A0A3Q3VYK3"/>
<sequence>MELSLQIVQSKLCMSVYHPILQFFRALIHPEYSAVTDVYVLMFLADTVDFIIIVFGFWAFGKHSAAADITSSLSEDQVPEAFLVMVLIQFGTMVIDRALYLRKTVLGKLVFQVILVLGIHFWMFFILPTVTERRFNQNLVAQLWYFVKCVYFGLSAYQIRSGYPTRVLGNFLTKSYNYLNLFLFQGFRLVPFLTELRAVMDWVWTDTTLSLSSWICVEDVYAHCFVLKCWRESEKRYPQPRGQKKKRVVKYGMGGLIVLLLICIVWFPLLFMSLIKSVAGVVNRPLDVSVTITLGGFQPIFTMSAQQNQLKDLTEEEFISFTSSYSYTPNALQFLEAYGHEDVTVAELQGSSNSLWTISPPSRQYLTDCLFVDRVIRDVFPCFIRAPSDSNTKPIEQLYTGVSIYVHSASQSEQTEIIVFGLQLFVFSDKVSPPSLGFLAGYGIMGLYASVVLVIGKFVREFFSGISHSIMFEELPCVDRILKLCTDIFLVRETGELELEEELYAKLIFLYRSPETLMGKWVPGRGNGENGC</sequence>
<dbReference type="OMA" id="ICQFFRA"/>
<dbReference type="InterPro" id="IPR027272">
    <property type="entry name" value="Piezo"/>
</dbReference>
<feature type="transmembrane region" description="Helical" evidence="1">
    <location>
        <begin position="38"/>
        <end position="61"/>
    </location>
</feature>
<proteinExistence type="predicted"/>
<name>A0A3Q3VYK3_MOLML</name>
<dbReference type="InterPro" id="IPR031334">
    <property type="entry name" value="Piezo_cap_dom"/>
</dbReference>
<dbReference type="PANTHER" id="PTHR47049:SF6">
    <property type="entry name" value="PIEZO-TYPE MECHANOSENSITIVE ION CHANNEL COMPONENT"/>
    <property type="match status" value="1"/>
</dbReference>
<evidence type="ECO:0000259" key="2">
    <source>
        <dbReference type="Pfam" id="PF12166"/>
    </source>
</evidence>
<dbReference type="GO" id="GO:0016020">
    <property type="term" value="C:membrane"/>
    <property type="evidence" value="ECO:0007669"/>
    <property type="project" value="InterPro"/>
</dbReference>
<feature type="domain" description="Piezo non-specific cation channel cap" evidence="2">
    <location>
        <begin position="376"/>
        <end position="518"/>
    </location>
</feature>
<feature type="domain" description="Piezo THU9 and anchor" evidence="3">
    <location>
        <begin position="36"/>
        <end position="273"/>
    </location>
</feature>
<dbReference type="STRING" id="94237.ENSMMOP00000004172"/>
<feature type="transmembrane region" description="Helical" evidence="1">
    <location>
        <begin position="139"/>
        <end position="157"/>
    </location>
</feature>
<protein>
    <recommendedName>
        <fullName evidence="6">Piezo non-specific cation channel R-Ras-binding domain-containing protein</fullName>
    </recommendedName>
</protein>
<organism evidence="4 5">
    <name type="scientific">Mola mola</name>
    <name type="common">Ocean sunfish</name>
    <name type="synonym">Tetraodon mola</name>
    <dbReference type="NCBI Taxonomy" id="94237"/>
    <lineage>
        <taxon>Eukaryota</taxon>
        <taxon>Metazoa</taxon>
        <taxon>Chordata</taxon>
        <taxon>Craniata</taxon>
        <taxon>Vertebrata</taxon>
        <taxon>Euteleostomi</taxon>
        <taxon>Actinopterygii</taxon>
        <taxon>Neopterygii</taxon>
        <taxon>Teleostei</taxon>
        <taxon>Neoteleostei</taxon>
        <taxon>Acanthomorphata</taxon>
        <taxon>Eupercaria</taxon>
        <taxon>Tetraodontiformes</taxon>
        <taxon>Molidae</taxon>
        <taxon>Mola</taxon>
    </lineage>
</organism>
<evidence type="ECO:0000313" key="4">
    <source>
        <dbReference type="Ensembl" id="ENSMMOP00000004172.1"/>
    </source>
</evidence>
<evidence type="ECO:0000259" key="3">
    <source>
        <dbReference type="Pfam" id="PF24874"/>
    </source>
</evidence>
<dbReference type="Pfam" id="PF12166">
    <property type="entry name" value="Piezo_cap"/>
    <property type="match status" value="2"/>
</dbReference>
<feature type="transmembrane region" description="Helical" evidence="1">
    <location>
        <begin position="109"/>
        <end position="127"/>
    </location>
</feature>
<feature type="transmembrane region" description="Helical" evidence="1">
    <location>
        <begin position="436"/>
        <end position="459"/>
    </location>
</feature>
<dbReference type="Proteomes" id="UP000261620">
    <property type="component" value="Unplaced"/>
</dbReference>